<dbReference type="InterPro" id="IPR050863">
    <property type="entry name" value="CenT-Element_Derived"/>
</dbReference>
<gene>
    <name evidence="3" type="ORF">RDB_LOCUS11355</name>
</gene>
<dbReference type="Proteomes" id="UP000663843">
    <property type="component" value="Unassembled WGS sequence"/>
</dbReference>
<organism evidence="3 4">
    <name type="scientific">Rhizoctonia solani</name>
    <dbReference type="NCBI Taxonomy" id="456999"/>
    <lineage>
        <taxon>Eukaryota</taxon>
        <taxon>Fungi</taxon>
        <taxon>Dikarya</taxon>
        <taxon>Basidiomycota</taxon>
        <taxon>Agaricomycotina</taxon>
        <taxon>Agaricomycetes</taxon>
        <taxon>Cantharellales</taxon>
        <taxon>Ceratobasidiaceae</taxon>
        <taxon>Rhizoctonia</taxon>
    </lineage>
</organism>
<evidence type="ECO:0000313" key="4">
    <source>
        <dbReference type="Proteomes" id="UP000663843"/>
    </source>
</evidence>
<dbReference type="SMART" id="SM00674">
    <property type="entry name" value="CENPB"/>
    <property type="match status" value="1"/>
</dbReference>
<dbReference type="GO" id="GO:0005634">
    <property type="term" value="C:nucleus"/>
    <property type="evidence" value="ECO:0007669"/>
    <property type="project" value="TreeGrafter"/>
</dbReference>
<dbReference type="GO" id="GO:0003677">
    <property type="term" value="F:DNA binding"/>
    <property type="evidence" value="ECO:0007669"/>
    <property type="project" value="UniProtKB-KW"/>
</dbReference>
<dbReference type="Pfam" id="PF03184">
    <property type="entry name" value="DDE_1"/>
    <property type="match status" value="1"/>
</dbReference>
<sequence>MPAVCQASRQRPTFQQQLQISSVYHKNKDTLQISNIVGLLRDQGFSTICRKTVLRYASNEDTIRQYIGEDVRNGTLTRHRSGALPALERQLYEWIRKKERNGLRLNGYLIREKGRRLAHEHNIGHTVLHNFSDGWLTRFKQRFGIKQYTFHGEAASAPIAELESHKRTIKEALSRYSKDAVFNVDETAHLISQSPESGLASQALPGVKADKTRLTYVLGTSAAGEKLLPFVIGHAARPRCFTNGPPSDYGYDYASNKNAWMKSDLWQAYLDRLNEQMASQGRRILLLCDNASSHKHDPARTPNIEVYHLPPNLTAWIQPMDAGIIRNFKSNYRRLHTKFVLDREATGVLNPYKVHQLDAMRLSQQAWEEVSASSIQNCWCHTGILPELWEVEHRLANIAV</sequence>
<dbReference type="AlphaFoldDB" id="A0A8H2WA52"/>
<dbReference type="PANTHER" id="PTHR19303">
    <property type="entry name" value="TRANSPOSON"/>
    <property type="match status" value="1"/>
</dbReference>
<proteinExistence type="predicted"/>
<keyword evidence="1" id="KW-0238">DNA-binding</keyword>
<dbReference type="Gene3D" id="1.10.10.60">
    <property type="entry name" value="Homeodomain-like"/>
    <property type="match status" value="1"/>
</dbReference>
<evidence type="ECO:0000259" key="2">
    <source>
        <dbReference type="PROSITE" id="PS51253"/>
    </source>
</evidence>
<dbReference type="InterPro" id="IPR006600">
    <property type="entry name" value="HTH_CenpB_DNA-bd_dom"/>
</dbReference>
<feature type="domain" description="HTH CENPB-type" evidence="2">
    <location>
        <begin position="75"/>
        <end position="149"/>
    </location>
</feature>
<dbReference type="InterPro" id="IPR004875">
    <property type="entry name" value="DDE_SF_endonuclease_dom"/>
</dbReference>
<dbReference type="InterPro" id="IPR009057">
    <property type="entry name" value="Homeodomain-like_sf"/>
</dbReference>
<protein>
    <recommendedName>
        <fullName evidence="2">HTH CENPB-type domain-containing protein</fullName>
    </recommendedName>
</protein>
<dbReference type="SUPFAM" id="SSF46689">
    <property type="entry name" value="Homeodomain-like"/>
    <property type="match status" value="1"/>
</dbReference>
<reference evidence="3" key="1">
    <citation type="submission" date="2021-01" db="EMBL/GenBank/DDBJ databases">
        <authorList>
            <person name="Kaushik A."/>
        </authorList>
    </citation>
    <scope>NUCLEOTIDE SEQUENCE</scope>
    <source>
        <strain evidence="3">AG2-2IIIB</strain>
    </source>
</reference>
<dbReference type="Pfam" id="PF03221">
    <property type="entry name" value="HTH_Tnp_Tc5"/>
    <property type="match status" value="1"/>
</dbReference>
<dbReference type="PANTHER" id="PTHR19303:SF73">
    <property type="entry name" value="PROTEIN PDC2"/>
    <property type="match status" value="1"/>
</dbReference>
<comment type="caution">
    <text evidence="3">The sequence shown here is derived from an EMBL/GenBank/DDBJ whole genome shotgun (WGS) entry which is preliminary data.</text>
</comment>
<dbReference type="EMBL" id="CAJMWT010000876">
    <property type="protein sequence ID" value="CAE6359752.1"/>
    <property type="molecule type" value="Genomic_DNA"/>
</dbReference>
<accession>A0A8H2WA52</accession>
<evidence type="ECO:0000313" key="3">
    <source>
        <dbReference type="EMBL" id="CAE6359752.1"/>
    </source>
</evidence>
<name>A0A8H2WA52_9AGAM</name>
<evidence type="ECO:0000256" key="1">
    <source>
        <dbReference type="ARBA" id="ARBA00023125"/>
    </source>
</evidence>
<dbReference type="PROSITE" id="PS51253">
    <property type="entry name" value="HTH_CENPB"/>
    <property type="match status" value="1"/>
</dbReference>